<dbReference type="Pfam" id="PF13581">
    <property type="entry name" value="HATPase_c_2"/>
    <property type="match status" value="1"/>
</dbReference>
<dbReference type="Gene3D" id="3.30.565.10">
    <property type="entry name" value="Histidine kinase-like ATPase, C-terminal domain"/>
    <property type="match status" value="1"/>
</dbReference>
<protein>
    <submittedName>
        <fullName evidence="2">Anti-sigma regulatory factor (Ser/Thr protein kinase)</fullName>
    </submittedName>
</protein>
<dbReference type="InterPro" id="IPR003594">
    <property type="entry name" value="HATPase_dom"/>
</dbReference>
<organism evidence="2 3">
    <name type="scientific">Spirochaeta isovalerica</name>
    <dbReference type="NCBI Taxonomy" id="150"/>
    <lineage>
        <taxon>Bacteria</taxon>
        <taxon>Pseudomonadati</taxon>
        <taxon>Spirochaetota</taxon>
        <taxon>Spirochaetia</taxon>
        <taxon>Spirochaetales</taxon>
        <taxon>Spirochaetaceae</taxon>
        <taxon>Spirochaeta</taxon>
    </lineage>
</organism>
<dbReference type="Proteomes" id="UP000587760">
    <property type="component" value="Unassembled WGS sequence"/>
</dbReference>
<dbReference type="RefSeq" id="WP_184742222.1">
    <property type="nucleotide sequence ID" value="NZ_JACHGJ010000001.1"/>
</dbReference>
<accession>A0A841R5W4</accession>
<evidence type="ECO:0000313" key="3">
    <source>
        <dbReference type="Proteomes" id="UP000587760"/>
    </source>
</evidence>
<feature type="domain" description="Histidine kinase/HSP90-like ATPase" evidence="1">
    <location>
        <begin position="50"/>
        <end position="142"/>
    </location>
</feature>
<reference evidence="2 3" key="1">
    <citation type="submission" date="2020-08" db="EMBL/GenBank/DDBJ databases">
        <title>Genomic Encyclopedia of Type Strains, Phase IV (KMG-IV): sequencing the most valuable type-strain genomes for metagenomic binning, comparative biology and taxonomic classification.</title>
        <authorList>
            <person name="Goeker M."/>
        </authorList>
    </citation>
    <scope>NUCLEOTIDE SEQUENCE [LARGE SCALE GENOMIC DNA]</scope>
    <source>
        <strain evidence="2 3">DSM 2461</strain>
    </source>
</reference>
<gene>
    <name evidence="2" type="ORF">HNR50_000042</name>
</gene>
<evidence type="ECO:0000259" key="1">
    <source>
        <dbReference type="Pfam" id="PF13581"/>
    </source>
</evidence>
<evidence type="ECO:0000313" key="2">
    <source>
        <dbReference type="EMBL" id="MBB6478409.1"/>
    </source>
</evidence>
<dbReference type="InterPro" id="IPR036890">
    <property type="entry name" value="HATPase_C_sf"/>
</dbReference>
<dbReference type="SUPFAM" id="SSF55874">
    <property type="entry name" value="ATPase domain of HSP90 chaperone/DNA topoisomerase II/histidine kinase"/>
    <property type="match status" value="1"/>
</dbReference>
<dbReference type="CDD" id="cd16936">
    <property type="entry name" value="HATPase_RsbW-like"/>
    <property type="match status" value="1"/>
</dbReference>
<name>A0A841R5W4_9SPIO</name>
<sequence>MRMIQFRGKEYKHINFNINSRSDLSSILENIGEMIIPGLKIEKDLFFHSISELVNNSICAHREKNVDQPVRLRFSVENDDLVITIRDKGKGFDTNDLPYNLDDPVSAIDINGKKFQIYREKYNYKRFGTGLFNAKKIFDSFELYFFDQSDRVLPYDSQVIEGTLVKLKTKLS</sequence>
<dbReference type="AlphaFoldDB" id="A0A841R5W4"/>
<comment type="caution">
    <text evidence="2">The sequence shown here is derived from an EMBL/GenBank/DDBJ whole genome shotgun (WGS) entry which is preliminary data.</text>
</comment>
<dbReference type="EMBL" id="JACHGJ010000001">
    <property type="protein sequence ID" value="MBB6478409.1"/>
    <property type="molecule type" value="Genomic_DNA"/>
</dbReference>
<keyword evidence="3" id="KW-1185">Reference proteome</keyword>
<proteinExistence type="predicted"/>